<comment type="function">
    <text evidence="7">Self-assembles to form an icosahedral capsid.</text>
</comment>
<organism evidence="9">
    <name type="scientific">Alphatorquevirus homin21</name>
    <dbReference type="NCBI Taxonomy" id="3048423"/>
    <lineage>
        <taxon>Viruses</taxon>
        <taxon>Monodnaviria</taxon>
        <taxon>Shotokuvirae</taxon>
        <taxon>Commensaviricota</taxon>
        <taxon>Cardeaviricetes</taxon>
        <taxon>Sanitavirales</taxon>
        <taxon>Anelloviridae</taxon>
        <taxon>Alphatorquevirus</taxon>
    </lineage>
</organism>
<keyword evidence="6 7" id="KW-0946">Virion</keyword>
<dbReference type="Pfam" id="PF02956">
    <property type="entry name" value="TT_ORF1"/>
    <property type="match status" value="1"/>
</dbReference>
<evidence type="ECO:0000256" key="7">
    <source>
        <dbReference type="RuleBase" id="RU361230"/>
    </source>
</evidence>
<dbReference type="EMBL" id="PP816566">
    <property type="protein sequence ID" value="XCH55812.1"/>
    <property type="molecule type" value="Genomic_DNA"/>
</dbReference>
<comment type="subcellular location">
    <subcellularLocation>
        <location evidence="1 7">Virion</location>
    </subcellularLocation>
</comment>
<feature type="region of interest" description="Disordered" evidence="8">
    <location>
        <begin position="656"/>
        <end position="677"/>
    </location>
</feature>
<protein>
    <recommendedName>
        <fullName evidence="3 7">Capsid protein</fullName>
    </recommendedName>
</protein>
<sequence>MAWRWWWRRRPQRRWTRRRWRRLRTRRPRRPVRRRRRRPRVRRRRWGRRRGRRTYYRRRYKKRRRKRRKLTLKMWNPSMIRACSIRGMIALVICGHTQAGRNYAIHSDDYMPQLQSFGGSFSTTTWSLKVLFDEHQRFHNKWSYPNTQLDLARYKGVRFWFYRDPKVDYIVTYTTTPPFKLNKYSSSMIHPGMLMQQKKKILVPSYQTRPKGKDKVSIFIKPPTLFEDKWYTQQDLCPVNLVSLAVSAASFLHPFCPPEADNPCITFQVLKDFYYTQMSVTPQGTTQPPQEDQDIFNNYLYKNANFWQSLHAPAQVNLTQKPAKYNTDPITANNNTLSAYLTGEGENKFKTGNNSIYGLPNYNPVANTLNKLREWYFRQETTDNSIHGQYGKPTYNSVDYHLGKYSPIFLSPYRTNTQFPTAYTDVTYNPNTDKGLGNKVWIQSVTKKTTDLDSSCRCLVEDLPLWAVANGYAEFCESELTSEVYGIYLVVVICPYTEPKMYNDKKPKMGYVFYDTYFGDGKMPSGTGLVPFWYQSRWYPRLKFQLQVLHDLYVTGPFSYKDDLKSFSINAKYKFKFLWGGNMIPEQVIKNPCKNEQSAFTYTGRQPRDLQIADPLTMGPEWVFHTWDWRHGLFGKSALDRVSKKPTDDEYYYPVPKKPRLFPPTEDQEQERGSDFTREELQILSEKPPSPEKEVQEEDQQRLLERGVFQQFRIRQQLQHLLVQVLKTQAGLHLNPLLLNQA</sequence>
<evidence type="ECO:0000256" key="4">
    <source>
        <dbReference type="ARBA" id="ARBA00022431"/>
    </source>
</evidence>
<keyword evidence="4 7" id="KW-1140">T=1 icosahedral capsid protein</keyword>
<evidence type="ECO:0000313" key="9">
    <source>
        <dbReference type="EMBL" id="XCH55812.1"/>
    </source>
</evidence>
<evidence type="ECO:0000256" key="2">
    <source>
        <dbReference type="ARBA" id="ARBA00006131"/>
    </source>
</evidence>
<evidence type="ECO:0000256" key="1">
    <source>
        <dbReference type="ARBA" id="ARBA00004328"/>
    </source>
</evidence>
<accession>A0AAU8H4J9</accession>
<name>A0AAU8H4J9_9VIRU</name>
<reference evidence="9" key="1">
    <citation type="submission" date="2024-05" db="EMBL/GenBank/DDBJ databases">
        <authorList>
            <person name="Laubscher F."/>
            <person name="Chudzinski V."/>
            <person name="Cordey S."/>
            <person name="Hosszu-Fellous K."/>
            <person name="Kaiser L."/>
        </authorList>
    </citation>
    <scope>NUCLEOTIDE SEQUENCE</scope>
    <source>
        <strain evidence="9">GE-0899-24-129</strain>
    </source>
</reference>
<comment type="similarity">
    <text evidence="2 7">Belongs to the anelloviridae capsid protein family.</text>
</comment>
<proteinExistence type="inferred from homology"/>
<dbReference type="InterPro" id="IPR004219">
    <property type="entry name" value="TTvirus_Unk"/>
</dbReference>
<dbReference type="GO" id="GO:0039615">
    <property type="term" value="C:T=1 icosahedral viral capsid"/>
    <property type="evidence" value="ECO:0007669"/>
    <property type="project" value="UniProtKB-UniRule"/>
</dbReference>
<evidence type="ECO:0000256" key="8">
    <source>
        <dbReference type="SAM" id="MobiDB-lite"/>
    </source>
</evidence>
<evidence type="ECO:0000256" key="3">
    <source>
        <dbReference type="ARBA" id="ARBA00018091"/>
    </source>
</evidence>
<evidence type="ECO:0000256" key="6">
    <source>
        <dbReference type="ARBA" id="ARBA00022844"/>
    </source>
</evidence>
<evidence type="ECO:0000256" key="5">
    <source>
        <dbReference type="ARBA" id="ARBA00022561"/>
    </source>
</evidence>
<keyword evidence="5 7" id="KW-0167">Capsid protein</keyword>